<evidence type="ECO:0000313" key="2">
    <source>
        <dbReference type="Proteomes" id="UP000076276"/>
    </source>
</evidence>
<proteinExistence type="predicted"/>
<dbReference type="RefSeq" id="WP_067665471.1">
    <property type="nucleotide sequence ID" value="NZ_CBCSIK010000001.1"/>
</dbReference>
<sequence length="165" mass="18692">MAHQFTVNAAIQGVSLDEFKRLAADISLHEAVCKRIPGDNLEILESQKTGDIYTLKRAYNLDVNIPDIAKKFLKDAFRLKRTDVSNLAQLTSEVSLDPNLPLEAQCQRTVTGDESHIRFQLQWTVKVKVPLIGGILEKHAEGEIRRFSQLEIDIVEDELRKNLNV</sequence>
<dbReference type="AlphaFoldDB" id="A0A151Y6Y1"/>
<reference evidence="1 2" key="1">
    <citation type="submission" date="2016-03" db="EMBL/GenBank/DDBJ databases">
        <title>Acinetobacter genomospecies 28 strain ANC 4149.</title>
        <authorList>
            <person name="Radolfova-Krizova L."/>
            <person name="Nemec A."/>
        </authorList>
    </citation>
    <scope>NUCLEOTIDE SEQUENCE [LARGE SCALE GENOMIC DNA]</scope>
    <source>
        <strain evidence="1 2">ANC 4149</strain>
    </source>
</reference>
<accession>A0A151Y6Y1</accession>
<protein>
    <recommendedName>
        <fullName evidence="3">DUF2505 family protein</fullName>
    </recommendedName>
</protein>
<dbReference type="OrthoDB" id="7062407at2"/>
<comment type="caution">
    <text evidence="1">The sequence shown here is derived from an EMBL/GenBank/DDBJ whole genome shotgun (WGS) entry which is preliminary data.</text>
</comment>
<dbReference type="EMBL" id="LUAW01000001">
    <property type="protein sequence ID" value="KYQ73717.1"/>
    <property type="molecule type" value="Genomic_DNA"/>
</dbReference>
<dbReference type="Proteomes" id="UP000076276">
    <property type="component" value="Unassembled WGS sequence"/>
</dbReference>
<gene>
    <name evidence="1" type="ORF">AZH43_00975</name>
</gene>
<dbReference type="Pfam" id="PF10698">
    <property type="entry name" value="DUF2505"/>
    <property type="match status" value="1"/>
</dbReference>
<name>A0A151Y6Y1_9GAMM</name>
<keyword evidence="2" id="KW-1185">Reference proteome</keyword>
<organism evidence="1 2">
    <name type="scientific">Acinetobacter pragensis</name>
    <dbReference type="NCBI Taxonomy" id="1806892"/>
    <lineage>
        <taxon>Bacteria</taxon>
        <taxon>Pseudomonadati</taxon>
        <taxon>Pseudomonadota</taxon>
        <taxon>Gammaproteobacteria</taxon>
        <taxon>Moraxellales</taxon>
        <taxon>Moraxellaceae</taxon>
        <taxon>Acinetobacter</taxon>
    </lineage>
</organism>
<evidence type="ECO:0008006" key="3">
    <source>
        <dbReference type="Google" id="ProtNLM"/>
    </source>
</evidence>
<evidence type="ECO:0000313" key="1">
    <source>
        <dbReference type="EMBL" id="KYQ73717.1"/>
    </source>
</evidence>
<dbReference type="InterPro" id="IPR019639">
    <property type="entry name" value="DUF2505"/>
</dbReference>